<evidence type="ECO:0000313" key="2">
    <source>
        <dbReference type="EMBL" id="PHZ86637.1"/>
    </source>
</evidence>
<comment type="caution">
    <text evidence="2">The sequence shown here is derived from an EMBL/GenBank/DDBJ whole genome shotgun (WGS) entry which is preliminary data.</text>
</comment>
<keyword evidence="3" id="KW-1185">Reference proteome</keyword>
<dbReference type="EMBL" id="PDEM01000007">
    <property type="protein sequence ID" value="PHZ86637.1"/>
    <property type="molecule type" value="Genomic_DNA"/>
</dbReference>
<keyword evidence="1" id="KW-0812">Transmembrane</keyword>
<feature type="transmembrane region" description="Helical" evidence="1">
    <location>
        <begin position="173"/>
        <end position="197"/>
    </location>
</feature>
<organism evidence="2 3">
    <name type="scientific">Paremcibacter congregatus</name>
    <dbReference type="NCBI Taxonomy" id="2043170"/>
    <lineage>
        <taxon>Bacteria</taxon>
        <taxon>Pseudomonadati</taxon>
        <taxon>Pseudomonadota</taxon>
        <taxon>Alphaproteobacteria</taxon>
        <taxon>Emcibacterales</taxon>
        <taxon>Emcibacteraceae</taxon>
        <taxon>Paremcibacter</taxon>
    </lineage>
</organism>
<keyword evidence="1" id="KW-0472">Membrane</keyword>
<evidence type="ECO:0000256" key="1">
    <source>
        <dbReference type="SAM" id="Phobius"/>
    </source>
</evidence>
<protein>
    <recommendedName>
        <fullName evidence="4">Yip1 domain-containing protein</fullName>
    </recommendedName>
</protein>
<dbReference type="InParanoid" id="A0A2G4YWB9"/>
<feature type="transmembrane region" description="Helical" evidence="1">
    <location>
        <begin position="47"/>
        <end position="65"/>
    </location>
</feature>
<dbReference type="AlphaFoldDB" id="A0A2G4YWB9"/>
<sequence>MSDEGPQTPPEKQNLISYIGQSLAGAWQLVRLNPRAMDYFDTSAEGFWKSFWAIPVVAPIFFLSLQINFEPAVEQGHQVSLMAHFLNYLLQLPLVAIVMIFFTRFLRIEANYAAMIVAYNWLWALLNYIILPLSLLLTKDIVSVQVGGMIIAAAAIYLELFVAWFMFKQALKISTWLAIGVTAFESLFSLTVMQLLIRFV</sequence>
<dbReference type="OrthoDB" id="8443450at2"/>
<evidence type="ECO:0000313" key="3">
    <source>
        <dbReference type="Proteomes" id="UP000229730"/>
    </source>
</evidence>
<accession>A0A2G4YWB9</accession>
<reference evidence="2 3" key="1">
    <citation type="submission" date="2017-10" db="EMBL/GenBank/DDBJ databases">
        <title>Frigbacter circumglobatus gen. nov. sp. nov., isolated from sediment cultured in situ.</title>
        <authorList>
            <person name="Zhao Z."/>
        </authorList>
    </citation>
    <scope>NUCLEOTIDE SEQUENCE [LARGE SCALE GENOMIC DNA]</scope>
    <source>
        <strain evidence="2 3">ZYL</strain>
    </source>
</reference>
<feature type="transmembrane region" description="Helical" evidence="1">
    <location>
        <begin position="112"/>
        <end position="137"/>
    </location>
</feature>
<name>A0A2G4YWB9_9PROT</name>
<keyword evidence="1" id="KW-1133">Transmembrane helix</keyword>
<feature type="transmembrane region" description="Helical" evidence="1">
    <location>
        <begin position="85"/>
        <end position="106"/>
    </location>
</feature>
<dbReference type="RefSeq" id="WP_099471013.1">
    <property type="nucleotide sequence ID" value="NZ_CP041025.1"/>
</dbReference>
<proteinExistence type="predicted"/>
<evidence type="ECO:0008006" key="4">
    <source>
        <dbReference type="Google" id="ProtNLM"/>
    </source>
</evidence>
<feature type="transmembrane region" description="Helical" evidence="1">
    <location>
        <begin position="149"/>
        <end position="167"/>
    </location>
</feature>
<dbReference type="Proteomes" id="UP000229730">
    <property type="component" value="Unassembled WGS sequence"/>
</dbReference>
<gene>
    <name evidence="2" type="ORF">CRD36_01820</name>
</gene>